<dbReference type="Pfam" id="PF00583">
    <property type="entry name" value="Acetyltransf_1"/>
    <property type="match status" value="1"/>
</dbReference>
<proteinExistence type="predicted"/>
<dbReference type="PROSITE" id="PS51186">
    <property type="entry name" value="GNAT"/>
    <property type="match status" value="1"/>
</dbReference>
<dbReference type="Proteomes" id="UP000032668">
    <property type="component" value="Unassembled WGS sequence"/>
</dbReference>
<evidence type="ECO:0000256" key="1">
    <source>
        <dbReference type="ARBA" id="ARBA00022679"/>
    </source>
</evidence>
<organism evidence="4 5">
    <name type="scientific">Acidocella aminolytica 101 = DSM 11237</name>
    <dbReference type="NCBI Taxonomy" id="1120923"/>
    <lineage>
        <taxon>Bacteria</taxon>
        <taxon>Pseudomonadati</taxon>
        <taxon>Pseudomonadota</taxon>
        <taxon>Alphaproteobacteria</taxon>
        <taxon>Acetobacterales</taxon>
        <taxon>Acidocellaceae</taxon>
        <taxon>Acidocella</taxon>
    </lineage>
</organism>
<dbReference type="GO" id="GO:0016747">
    <property type="term" value="F:acyltransferase activity, transferring groups other than amino-acyl groups"/>
    <property type="evidence" value="ECO:0007669"/>
    <property type="project" value="InterPro"/>
</dbReference>
<evidence type="ECO:0000256" key="2">
    <source>
        <dbReference type="ARBA" id="ARBA00023315"/>
    </source>
</evidence>
<protein>
    <submittedName>
        <fullName evidence="4">N-acetyltransferase</fullName>
    </submittedName>
</protein>
<dbReference type="InterPro" id="IPR016181">
    <property type="entry name" value="Acyl_CoA_acyltransferase"/>
</dbReference>
<evidence type="ECO:0000259" key="3">
    <source>
        <dbReference type="PROSITE" id="PS51186"/>
    </source>
</evidence>
<sequence length="159" mass="17769">MLTRLSAAAPAFEALRKLNNDHAQELSYADEDRFSLLLERSFFAASIYEDEAFLIAFDQDADYDSPNFLWFRDRFLKFVYIDRVVTAPAARERGYGAALYGALFQTARAAGHTLAVCEVNERPPNPASDAFHARLGFVQAGSASLQGTGKTVRYFVKEL</sequence>
<evidence type="ECO:0000313" key="4">
    <source>
        <dbReference type="EMBL" id="GAN79360.1"/>
    </source>
</evidence>
<dbReference type="Gene3D" id="3.40.630.30">
    <property type="match status" value="1"/>
</dbReference>
<dbReference type="STRING" id="1120923.SAMN02746095_00356"/>
<dbReference type="PIRSF" id="PIRSF028520">
    <property type="entry name" value="UCP028520"/>
    <property type="match status" value="1"/>
</dbReference>
<comment type="caution">
    <text evidence="4">The sequence shown here is derived from an EMBL/GenBank/DDBJ whole genome shotgun (WGS) entry which is preliminary data.</text>
</comment>
<dbReference type="EMBL" id="BANC01000020">
    <property type="protein sequence ID" value="GAN79360.1"/>
    <property type="molecule type" value="Genomic_DNA"/>
</dbReference>
<dbReference type="SUPFAM" id="SSF55729">
    <property type="entry name" value="Acyl-CoA N-acyltransferases (Nat)"/>
    <property type="match status" value="1"/>
</dbReference>
<dbReference type="RefSeq" id="WP_048877809.1">
    <property type="nucleotide sequence ID" value="NZ_BANC01000020.1"/>
</dbReference>
<reference evidence="4 5" key="1">
    <citation type="submission" date="2012-11" db="EMBL/GenBank/DDBJ databases">
        <title>Whole genome sequence of Acidocella aminolytica 101 = DSM 11237.</title>
        <authorList>
            <person name="Azuma Y."/>
            <person name="Higashiura N."/>
            <person name="Hirakawa H."/>
            <person name="Matsushita K."/>
        </authorList>
    </citation>
    <scope>NUCLEOTIDE SEQUENCE [LARGE SCALE GENOMIC DNA]</scope>
    <source>
        <strain evidence="5">101 / DSM 11237</strain>
    </source>
</reference>
<keyword evidence="5" id="KW-1185">Reference proteome</keyword>
<name>A0A0D6PC73_9PROT</name>
<keyword evidence="1 4" id="KW-0808">Transferase</keyword>
<gene>
    <name evidence="4" type="ORF">Aam_020_124</name>
</gene>
<evidence type="ECO:0000313" key="5">
    <source>
        <dbReference type="Proteomes" id="UP000032668"/>
    </source>
</evidence>
<dbReference type="PANTHER" id="PTHR43877:SF2">
    <property type="entry name" value="AMINOALKYLPHOSPHONATE N-ACETYLTRANSFERASE-RELATED"/>
    <property type="match status" value="1"/>
</dbReference>
<dbReference type="AlphaFoldDB" id="A0A0D6PC73"/>
<feature type="domain" description="N-acetyltransferase" evidence="3">
    <location>
        <begin position="13"/>
        <end position="159"/>
    </location>
</feature>
<dbReference type="CDD" id="cd04301">
    <property type="entry name" value="NAT_SF"/>
    <property type="match status" value="1"/>
</dbReference>
<dbReference type="InterPro" id="IPR000182">
    <property type="entry name" value="GNAT_dom"/>
</dbReference>
<keyword evidence="2" id="KW-0012">Acyltransferase</keyword>
<dbReference type="InterPro" id="IPR050832">
    <property type="entry name" value="Bact_Acetyltransf"/>
</dbReference>
<accession>A0A0D6PC73</accession>
<dbReference type="PANTHER" id="PTHR43877">
    <property type="entry name" value="AMINOALKYLPHOSPHONATE N-ACETYLTRANSFERASE-RELATED-RELATED"/>
    <property type="match status" value="1"/>
</dbReference>
<dbReference type="InterPro" id="IPR016890">
    <property type="entry name" value="UCP028520"/>
</dbReference>